<dbReference type="EMBL" id="SJPZ01000001">
    <property type="protein sequence ID" value="TWU65824.1"/>
    <property type="molecule type" value="Genomic_DNA"/>
</dbReference>
<name>A0A5C6FU83_9PLAN</name>
<comment type="similarity">
    <text evidence="2">Belongs to the uracil-DNA glycosylase (UDG) superfamily. Type 4 (UDGa) family.</text>
</comment>
<evidence type="ECO:0000256" key="1">
    <source>
        <dbReference type="ARBA" id="ARBA00001400"/>
    </source>
</evidence>
<evidence type="ECO:0000256" key="9">
    <source>
        <dbReference type="ARBA" id="ARBA00023004"/>
    </source>
</evidence>
<comment type="caution">
    <text evidence="14">The sequence shown here is derived from an EMBL/GenBank/DDBJ whole genome shotgun (WGS) entry which is preliminary data.</text>
</comment>
<dbReference type="AlphaFoldDB" id="A0A5C6FU83"/>
<protein>
    <recommendedName>
        <fullName evidence="4">Type-4 uracil-DNA glycosylase</fullName>
        <ecNumber evidence="3">3.2.2.27</ecNumber>
    </recommendedName>
</protein>
<dbReference type="PANTHER" id="PTHR33693">
    <property type="entry name" value="TYPE-5 URACIL-DNA GLYCOSYLASE"/>
    <property type="match status" value="1"/>
</dbReference>
<evidence type="ECO:0000256" key="5">
    <source>
        <dbReference type="ARBA" id="ARBA00022485"/>
    </source>
</evidence>
<dbReference type="OrthoDB" id="5290748at2"/>
<evidence type="ECO:0000256" key="3">
    <source>
        <dbReference type="ARBA" id="ARBA00012030"/>
    </source>
</evidence>
<dbReference type="InterPro" id="IPR051536">
    <property type="entry name" value="UDG_Type-4/5"/>
</dbReference>
<evidence type="ECO:0000313" key="14">
    <source>
        <dbReference type="EMBL" id="TWU65824.1"/>
    </source>
</evidence>
<feature type="domain" description="Uracil-DNA glycosylase-like" evidence="13">
    <location>
        <begin position="157"/>
        <end position="303"/>
    </location>
</feature>
<evidence type="ECO:0000313" key="15">
    <source>
        <dbReference type="Proteomes" id="UP000316476"/>
    </source>
</evidence>
<organism evidence="14 15">
    <name type="scientific">Crateriforma conspicua</name>
    <dbReference type="NCBI Taxonomy" id="2527996"/>
    <lineage>
        <taxon>Bacteria</taxon>
        <taxon>Pseudomonadati</taxon>
        <taxon>Planctomycetota</taxon>
        <taxon>Planctomycetia</taxon>
        <taxon>Planctomycetales</taxon>
        <taxon>Planctomycetaceae</taxon>
        <taxon>Crateriforma</taxon>
    </lineage>
</organism>
<dbReference type="PANTHER" id="PTHR33693:SF1">
    <property type="entry name" value="TYPE-4 URACIL-DNA GLYCOSYLASE"/>
    <property type="match status" value="1"/>
</dbReference>
<gene>
    <name evidence="14" type="ORF">V7x_13770</name>
</gene>
<reference evidence="14 15" key="1">
    <citation type="submission" date="2019-02" db="EMBL/GenBank/DDBJ databases">
        <title>Deep-cultivation of Planctomycetes and their phenomic and genomic characterization uncovers novel biology.</title>
        <authorList>
            <person name="Wiegand S."/>
            <person name="Jogler M."/>
            <person name="Boedeker C."/>
            <person name="Pinto D."/>
            <person name="Vollmers J."/>
            <person name="Rivas-Marin E."/>
            <person name="Kohn T."/>
            <person name="Peeters S.H."/>
            <person name="Heuer A."/>
            <person name="Rast P."/>
            <person name="Oberbeckmann S."/>
            <person name="Bunk B."/>
            <person name="Jeske O."/>
            <person name="Meyerdierks A."/>
            <person name="Storesund J.E."/>
            <person name="Kallscheuer N."/>
            <person name="Luecker S."/>
            <person name="Lage O.M."/>
            <person name="Pohl T."/>
            <person name="Merkel B.J."/>
            <person name="Hornburger P."/>
            <person name="Mueller R.-W."/>
            <person name="Bruemmer F."/>
            <person name="Labrenz M."/>
            <person name="Spormann A.M."/>
            <person name="Op Den Camp H."/>
            <person name="Overmann J."/>
            <person name="Amann R."/>
            <person name="Jetten M.S.M."/>
            <person name="Mascher T."/>
            <person name="Medema M.H."/>
            <person name="Devos D.P."/>
            <person name="Kaster A.-K."/>
            <person name="Ovreas L."/>
            <person name="Rohde M."/>
            <person name="Galperin M.Y."/>
            <person name="Jogler C."/>
        </authorList>
    </citation>
    <scope>NUCLEOTIDE SEQUENCE [LARGE SCALE GENOMIC DNA]</scope>
    <source>
        <strain evidence="14 15">V7</strain>
    </source>
</reference>
<keyword evidence="6" id="KW-0479">Metal-binding</keyword>
<dbReference type="GO" id="GO:0046872">
    <property type="term" value="F:metal ion binding"/>
    <property type="evidence" value="ECO:0007669"/>
    <property type="project" value="UniProtKB-KW"/>
</dbReference>
<dbReference type="InterPro" id="IPR005122">
    <property type="entry name" value="Uracil-DNA_glycosylase-like"/>
</dbReference>
<dbReference type="GO" id="GO:0006281">
    <property type="term" value="P:DNA repair"/>
    <property type="evidence" value="ECO:0007669"/>
    <property type="project" value="UniProtKB-KW"/>
</dbReference>
<dbReference type="GO" id="GO:0004844">
    <property type="term" value="F:uracil DNA N-glycosylase activity"/>
    <property type="evidence" value="ECO:0007669"/>
    <property type="project" value="UniProtKB-EC"/>
</dbReference>
<dbReference type="CDD" id="cd10030">
    <property type="entry name" value="UDG-F4_TTUDGA_SPO1dp_like"/>
    <property type="match status" value="1"/>
</dbReference>
<evidence type="ECO:0000259" key="13">
    <source>
        <dbReference type="SMART" id="SM00986"/>
    </source>
</evidence>
<dbReference type="Gene3D" id="3.40.470.10">
    <property type="entry name" value="Uracil-DNA glycosylase-like domain"/>
    <property type="match status" value="1"/>
</dbReference>
<dbReference type="SMART" id="SM00986">
    <property type="entry name" value="UDG"/>
    <property type="match status" value="1"/>
</dbReference>
<feature type="region of interest" description="Disordered" evidence="12">
    <location>
        <begin position="37"/>
        <end position="121"/>
    </location>
</feature>
<dbReference type="SUPFAM" id="SSF52141">
    <property type="entry name" value="Uracil-DNA glycosylase-like"/>
    <property type="match status" value="1"/>
</dbReference>
<dbReference type="RefSeq" id="WP_146412205.1">
    <property type="nucleotide sequence ID" value="NZ_SJPZ01000001.1"/>
</dbReference>
<evidence type="ECO:0000256" key="12">
    <source>
        <dbReference type="SAM" id="MobiDB-lite"/>
    </source>
</evidence>
<evidence type="ECO:0000256" key="7">
    <source>
        <dbReference type="ARBA" id="ARBA00022763"/>
    </source>
</evidence>
<keyword evidence="10" id="KW-0411">Iron-sulfur</keyword>
<dbReference type="Pfam" id="PF03167">
    <property type="entry name" value="UDG"/>
    <property type="match status" value="1"/>
</dbReference>
<proteinExistence type="inferred from homology"/>
<dbReference type="Proteomes" id="UP000316476">
    <property type="component" value="Unassembled WGS sequence"/>
</dbReference>
<sequence length="315" mass="34527">MRNDELLYAASQLARHLKRSGVQWMPGPDAENVARLAESFQLPDARPPAGAQTPGQSAASRKPAPTPADGPRKSAASRAADRDQPGRRPATSPPDRLGDATRSRLAGVPPMEVSDGPYPGENLLAPQRVEVLESLANTVAQCQRCPHLASCRKQTVFGEGSVTPRFAFFGEGPGADEDRTGRPFVGRAGQLLTKMIEACTLRRDDVYILNTVKCRPPGNRNPEPTEIENCREYFTTQLSTLRPEYVVCLGAVAAQTLLQSKLSVGRLRGKLHRYFYSKVLVTYHPAYLLRNPSAKRAAWEDLQLMLRDAGIRTGQ</sequence>
<keyword evidence="11" id="KW-0234">DNA repair</keyword>
<dbReference type="InterPro" id="IPR036895">
    <property type="entry name" value="Uracil-DNA_glycosylase-like_sf"/>
</dbReference>
<dbReference type="SMART" id="SM00987">
    <property type="entry name" value="UreE_C"/>
    <property type="match status" value="1"/>
</dbReference>
<evidence type="ECO:0000256" key="8">
    <source>
        <dbReference type="ARBA" id="ARBA00022801"/>
    </source>
</evidence>
<evidence type="ECO:0000256" key="6">
    <source>
        <dbReference type="ARBA" id="ARBA00022723"/>
    </source>
</evidence>
<evidence type="ECO:0000256" key="11">
    <source>
        <dbReference type="ARBA" id="ARBA00023204"/>
    </source>
</evidence>
<evidence type="ECO:0000256" key="2">
    <source>
        <dbReference type="ARBA" id="ARBA00006521"/>
    </source>
</evidence>
<accession>A0A5C6FU83</accession>
<dbReference type="EC" id="3.2.2.27" evidence="3"/>
<keyword evidence="8" id="KW-0378">Hydrolase</keyword>
<evidence type="ECO:0000256" key="10">
    <source>
        <dbReference type="ARBA" id="ARBA00023014"/>
    </source>
</evidence>
<dbReference type="NCBIfam" id="TIGR00758">
    <property type="entry name" value="UDG_fam4"/>
    <property type="match status" value="1"/>
</dbReference>
<evidence type="ECO:0000256" key="4">
    <source>
        <dbReference type="ARBA" id="ARBA00019403"/>
    </source>
</evidence>
<dbReference type="GO" id="GO:0051539">
    <property type="term" value="F:4 iron, 4 sulfur cluster binding"/>
    <property type="evidence" value="ECO:0007669"/>
    <property type="project" value="UniProtKB-KW"/>
</dbReference>
<keyword evidence="5" id="KW-0004">4Fe-4S</keyword>
<keyword evidence="9" id="KW-0408">Iron</keyword>
<dbReference type="InterPro" id="IPR005273">
    <property type="entry name" value="Ura-DNA_glyco_family4"/>
</dbReference>
<comment type="catalytic activity">
    <reaction evidence="1">
        <text>Hydrolyzes single-stranded DNA or mismatched double-stranded DNA and polynucleotides, releasing free uracil.</text>
        <dbReference type="EC" id="3.2.2.27"/>
    </reaction>
</comment>
<keyword evidence="7" id="KW-0227">DNA damage</keyword>